<accession>A0A1X7U9I1</accession>
<dbReference type="AlphaFoldDB" id="A0A1X7U9I1"/>
<sequence length="75" mass="8476">MKAENRIYHLKWSEEEVEVNDYNPLLLLLLKTNIDVLFTGECSLALANYVSGYVTMVEGVTCRFCELALDVSTAD</sequence>
<dbReference type="InParanoid" id="A0A1X7U9I1"/>
<evidence type="ECO:0000313" key="1">
    <source>
        <dbReference type="EnsemblMetazoa" id="Aqu2.1.24415_001"/>
    </source>
</evidence>
<organism evidence="1">
    <name type="scientific">Amphimedon queenslandica</name>
    <name type="common">Sponge</name>
    <dbReference type="NCBI Taxonomy" id="400682"/>
    <lineage>
        <taxon>Eukaryota</taxon>
        <taxon>Metazoa</taxon>
        <taxon>Porifera</taxon>
        <taxon>Demospongiae</taxon>
        <taxon>Heteroscleromorpha</taxon>
        <taxon>Haplosclerida</taxon>
        <taxon>Niphatidae</taxon>
        <taxon>Amphimedon</taxon>
    </lineage>
</organism>
<reference evidence="1" key="1">
    <citation type="submission" date="2017-05" db="UniProtKB">
        <authorList>
            <consortium name="EnsemblMetazoa"/>
        </authorList>
    </citation>
    <scope>IDENTIFICATION</scope>
</reference>
<dbReference type="EnsemblMetazoa" id="Aqu2.1.24415_001">
    <property type="protein sequence ID" value="Aqu2.1.24415_001"/>
    <property type="gene ID" value="Aqu2.1.24415"/>
</dbReference>
<name>A0A1X7U9I1_AMPQE</name>
<proteinExistence type="predicted"/>
<protein>
    <submittedName>
        <fullName evidence="1">Uncharacterized protein</fullName>
    </submittedName>
</protein>